<feature type="transmembrane region" description="Helical" evidence="6">
    <location>
        <begin position="67"/>
        <end position="88"/>
    </location>
</feature>
<keyword evidence="2" id="KW-1003">Cell membrane</keyword>
<accession>A0A382A4W4</accession>
<dbReference type="PROSITE" id="PS51257">
    <property type="entry name" value="PROKAR_LIPOPROTEIN"/>
    <property type="match status" value="1"/>
</dbReference>
<gene>
    <name evidence="7" type="ORF">METZ01_LOCUS149135</name>
</gene>
<dbReference type="InterPro" id="IPR005171">
    <property type="entry name" value="Cyt_c_oxidase_su4_prok"/>
</dbReference>
<evidence type="ECO:0000256" key="4">
    <source>
        <dbReference type="ARBA" id="ARBA00022989"/>
    </source>
</evidence>
<name>A0A382A4W4_9ZZZZ</name>
<protein>
    <recommendedName>
        <fullName evidence="8">Cytochrome-c oxidase</fullName>
    </recommendedName>
</protein>
<feature type="transmembrane region" description="Helical" evidence="6">
    <location>
        <begin position="39"/>
        <end position="60"/>
    </location>
</feature>
<comment type="subcellular location">
    <subcellularLocation>
        <location evidence="1">Cell membrane</location>
        <topology evidence="1">Multi-pass membrane protein</topology>
    </subcellularLocation>
</comment>
<evidence type="ECO:0000256" key="3">
    <source>
        <dbReference type="ARBA" id="ARBA00022692"/>
    </source>
</evidence>
<keyword evidence="5 6" id="KW-0472">Membrane</keyword>
<dbReference type="NCBIfam" id="TIGR02229">
    <property type="entry name" value="caa3_sub_IV"/>
    <property type="match status" value="1"/>
</dbReference>
<proteinExistence type="predicted"/>
<dbReference type="EMBL" id="UINC01023832">
    <property type="protein sequence ID" value="SVA96281.1"/>
    <property type="molecule type" value="Genomic_DNA"/>
</dbReference>
<reference evidence="7" key="1">
    <citation type="submission" date="2018-05" db="EMBL/GenBank/DDBJ databases">
        <authorList>
            <person name="Lanie J.A."/>
            <person name="Ng W.-L."/>
            <person name="Kazmierczak K.M."/>
            <person name="Andrzejewski T.M."/>
            <person name="Davidsen T.M."/>
            <person name="Wayne K.J."/>
            <person name="Tettelin H."/>
            <person name="Glass J.I."/>
            <person name="Rusch D."/>
            <person name="Podicherti R."/>
            <person name="Tsui H.-C.T."/>
            <person name="Winkler M.E."/>
        </authorList>
    </citation>
    <scope>NUCLEOTIDE SEQUENCE</scope>
</reference>
<keyword evidence="3 6" id="KW-0812">Transmembrane</keyword>
<evidence type="ECO:0000313" key="7">
    <source>
        <dbReference type="EMBL" id="SVA96281.1"/>
    </source>
</evidence>
<dbReference type="InterPro" id="IPR011743">
    <property type="entry name" value="Caa3_sub_IV"/>
</dbReference>
<dbReference type="GO" id="GO:0005886">
    <property type="term" value="C:plasma membrane"/>
    <property type="evidence" value="ECO:0007669"/>
    <property type="project" value="UniProtKB-SubCell"/>
</dbReference>
<evidence type="ECO:0008006" key="8">
    <source>
        <dbReference type="Google" id="ProtNLM"/>
    </source>
</evidence>
<evidence type="ECO:0000256" key="2">
    <source>
        <dbReference type="ARBA" id="ARBA00022475"/>
    </source>
</evidence>
<sequence length="97" mass="10834">MTPEEVKHHIKTYVLVFVALACLTVITVGISYLDLGVRTAIIFALIVASIKGSLVACYFMHLIDEKVAIYWTLLVTVAMFMVLMFVPLGTMLNHTQM</sequence>
<keyword evidence="4 6" id="KW-1133">Transmembrane helix</keyword>
<evidence type="ECO:0000256" key="5">
    <source>
        <dbReference type="ARBA" id="ARBA00023136"/>
    </source>
</evidence>
<feature type="transmembrane region" description="Helical" evidence="6">
    <location>
        <begin position="12"/>
        <end position="33"/>
    </location>
</feature>
<dbReference type="AlphaFoldDB" id="A0A382A4W4"/>
<dbReference type="Pfam" id="PF03626">
    <property type="entry name" value="COX4_pro"/>
    <property type="match status" value="1"/>
</dbReference>
<evidence type="ECO:0000256" key="6">
    <source>
        <dbReference type="SAM" id="Phobius"/>
    </source>
</evidence>
<evidence type="ECO:0000256" key="1">
    <source>
        <dbReference type="ARBA" id="ARBA00004651"/>
    </source>
</evidence>
<organism evidence="7">
    <name type="scientific">marine metagenome</name>
    <dbReference type="NCBI Taxonomy" id="408172"/>
    <lineage>
        <taxon>unclassified sequences</taxon>
        <taxon>metagenomes</taxon>
        <taxon>ecological metagenomes</taxon>
    </lineage>
</organism>